<evidence type="ECO:0000256" key="1">
    <source>
        <dbReference type="ARBA" id="ARBA00004123"/>
    </source>
</evidence>
<evidence type="ECO:0000313" key="8">
    <source>
        <dbReference type="EMBL" id="CAF1323737.1"/>
    </source>
</evidence>
<evidence type="ECO:0000259" key="7">
    <source>
        <dbReference type="Pfam" id="PF05699"/>
    </source>
</evidence>
<name>A0A815FST6_9BILA</name>
<comment type="caution">
    <text evidence="8">The sequence shown here is derived from an EMBL/GenBank/DDBJ whole genome shotgun (WGS) entry which is preliminary data.</text>
</comment>
<keyword evidence="2" id="KW-0479">Metal-binding</keyword>
<feature type="compositionally biased region" description="Low complexity" evidence="6">
    <location>
        <begin position="914"/>
        <end position="930"/>
    </location>
</feature>
<feature type="region of interest" description="Disordered" evidence="6">
    <location>
        <begin position="908"/>
        <end position="931"/>
    </location>
</feature>
<evidence type="ECO:0000313" key="9">
    <source>
        <dbReference type="Proteomes" id="UP000663882"/>
    </source>
</evidence>
<evidence type="ECO:0000256" key="4">
    <source>
        <dbReference type="ARBA" id="ARBA00022833"/>
    </source>
</evidence>
<dbReference type="PANTHER" id="PTHR46481:SF10">
    <property type="entry name" value="ZINC FINGER BED DOMAIN-CONTAINING PROTEIN 39"/>
    <property type="match status" value="1"/>
</dbReference>
<feature type="domain" description="HAT C-terminal dimerisation" evidence="7">
    <location>
        <begin position="977"/>
        <end position="1037"/>
    </location>
</feature>
<evidence type="ECO:0000256" key="6">
    <source>
        <dbReference type="SAM" id="MobiDB-lite"/>
    </source>
</evidence>
<dbReference type="OrthoDB" id="2438421at2759"/>
<protein>
    <recommendedName>
        <fullName evidence="7">HAT C-terminal dimerisation domain-containing protein</fullName>
    </recommendedName>
</protein>
<evidence type="ECO:0000256" key="5">
    <source>
        <dbReference type="ARBA" id="ARBA00023242"/>
    </source>
</evidence>
<dbReference type="PANTHER" id="PTHR46481">
    <property type="entry name" value="ZINC FINGER BED DOMAIN-CONTAINING PROTEIN 4"/>
    <property type="match status" value="1"/>
</dbReference>
<accession>A0A815FST6</accession>
<comment type="subcellular location">
    <subcellularLocation>
        <location evidence="1">Nucleus</location>
    </subcellularLocation>
</comment>
<dbReference type="InterPro" id="IPR008906">
    <property type="entry name" value="HATC_C_dom"/>
</dbReference>
<dbReference type="SUPFAM" id="SSF53098">
    <property type="entry name" value="Ribonuclease H-like"/>
    <property type="match status" value="2"/>
</dbReference>
<dbReference type="Pfam" id="PF05699">
    <property type="entry name" value="Dimer_Tnp_hAT"/>
    <property type="match status" value="1"/>
</dbReference>
<dbReference type="InterPro" id="IPR012337">
    <property type="entry name" value="RNaseH-like_sf"/>
</dbReference>
<dbReference type="GO" id="GO:0008270">
    <property type="term" value="F:zinc ion binding"/>
    <property type="evidence" value="ECO:0007669"/>
    <property type="project" value="UniProtKB-KW"/>
</dbReference>
<organism evidence="8 9">
    <name type="scientific">Rotaria sordida</name>
    <dbReference type="NCBI Taxonomy" id="392033"/>
    <lineage>
        <taxon>Eukaryota</taxon>
        <taxon>Metazoa</taxon>
        <taxon>Spiralia</taxon>
        <taxon>Gnathifera</taxon>
        <taxon>Rotifera</taxon>
        <taxon>Eurotatoria</taxon>
        <taxon>Bdelloidea</taxon>
        <taxon>Philodinida</taxon>
        <taxon>Philodinidae</taxon>
        <taxon>Rotaria</taxon>
    </lineage>
</organism>
<feature type="non-terminal residue" evidence="8">
    <location>
        <position position="1046"/>
    </location>
</feature>
<dbReference type="AlphaFoldDB" id="A0A815FST6"/>
<keyword evidence="4" id="KW-0862">Zinc</keyword>
<gene>
    <name evidence="8" type="ORF">RFH988_LOCUS30887</name>
</gene>
<keyword evidence="5" id="KW-0539">Nucleus</keyword>
<dbReference type="EMBL" id="CAJNOO010003194">
    <property type="protein sequence ID" value="CAF1323737.1"/>
    <property type="molecule type" value="Genomic_DNA"/>
</dbReference>
<proteinExistence type="predicted"/>
<dbReference type="InterPro" id="IPR052035">
    <property type="entry name" value="ZnF_BED_domain_contain"/>
</dbReference>
<evidence type="ECO:0000256" key="3">
    <source>
        <dbReference type="ARBA" id="ARBA00022771"/>
    </source>
</evidence>
<keyword evidence="3" id="KW-0863">Zinc-finger</keyword>
<dbReference type="GO" id="GO:0046983">
    <property type="term" value="F:protein dimerization activity"/>
    <property type="evidence" value="ECO:0007669"/>
    <property type="project" value="InterPro"/>
</dbReference>
<reference evidence="8" key="1">
    <citation type="submission" date="2021-02" db="EMBL/GenBank/DDBJ databases">
        <authorList>
            <person name="Nowell W R."/>
        </authorList>
    </citation>
    <scope>NUCLEOTIDE SEQUENCE</scope>
</reference>
<dbReference type="GO" id="GO:0005634">
    <property type="term" value="C:nucleus"/>
    <property type="evidence" value="ECO:0007669"/>
    <property type="project" value="UniProtKB-SubCell"/>
</dbReference>
<dbReference type="Proteomes" id="UP000663882">
    <property type="component" value="Unassembled WGS sequence"/>
</dbReference>
<evidence type="ECO:0000256" key="2">
    <source>
        <dbReference type="ARBA" id="ARBA00022723"/>
    </source>
</evidence>
<sequence>FISLTAHTFTHHYEHVSIVLGFRRIIGPHSSTLIENYIQYELDRLGIQPHQIVSITTDNGSNIKKAAATLRFGNPISCMAHNLNLVVHKGLYLWSEPKQDNFPLEITLDLDEWQDIGGDLDYSIDTIEYDESSIDAAADFVSEEEDNVNNDGETNISGTINIETDGDNDDDIDVQFSSLILNDKNSSPIDHYELLKNVFELMKKTRLIVKFMRNHNITNEYIKKYMLSKNNNRKVGGLVLDMVIRWNSSYLLLDRLDKHKDVVHSICAFPNSIIGLTDQQIKRLKELILNEHEWELICCLKNVLEPFFNATEALSGQNYPTMALSFYVFRLLLHYFESTSKDDKITAALKQSLQFWFNIQCKAKLPAGQIEIMMVYKAAKNSDSNLRKHLSSSHQISNVLYKSQINGHSKSISTTISSDRKDELHNAAINCVIEDGLPFDTFGRPGMSKFLSTAVPGYVGPNRKTVRKQIATSYSLYTKKLRALMPKLDFIALTSDLWKSSNQVHFISLTAHTFTHHYEHVSIVLGFRRIIGPHSSTLIENYIQYELDRLGIQPQQIISITTDNGSNMKKAAATLRFGNPISCMAHNLNLVVSKGLCLWSEPKQDNFPLEITLDLDEWQDIGGDLDYSTDTIEYDESSIDAAADFVSEEEDNVNNDGETDISRMINIESDGDDDIDVQFSSLVLNDKSSSSIDHYELLKTVFELMKKSRLIVKFMRNHNITNEYIKKYMLSKNNGRKTGGLILDMVIRWNSSYLLLDRLHKHKDVIHNICAFPNSIIGLTDQQMKRLNELILNEHEWELICCLKNVLEPFFDATEALSGQNYPTMALSFYVFRLLLHYFESTSKDDKITAALKQSLRYWFNIQCKAKLPAGQIEIMMVAAFLDPAFYRKMNDNDRKSAKKLIFKKLDKTNNSHPTSSSLLTSPSPPTTTTGKRNALEKLAAVCGYTISLATTTKQCMSVDEEISCYIKAAQTSNDFKEFWTTNSKQLPRLASLVRRVNIIPATSMSSEALFSVANFLHRKQRSSLSSRTLRYLLVLKNRNVLEKFE</sequence>